<dbReference type="PANTHER" id="PTHR12307">
    <property type="entry name" value="PROTEIN PHOSPHATASE 1 REGULATORY SUBUNIT"/>
    <property type="match status" value="1"/>
</dbReference>
<dbReference type="PROSITE" id="PS51159">
    <property type="entry name" value="CBM21"/>
    <property type="match status" value="1"/>
</dbReference>
<sequence>MSEVNAEYCYPAETQHKGSAQDRFKFSIQLTEFSKLGDNTLSFCIRYLVDGNEFWDNNSSSNFQFNFKAEQQELNMVHLAGQFRNGRYEIAQRGNMNSMPYSCSDMVVLPNSENSIKENTSNAKPAVVQAHTSLPMLRIGTLARRYDFSTALVMATKFNNCQRNNTAFLPIRSLPVNLHRGLVDDSIVAALCKSNPIGVK</sequence>
<evidence type="ECO:0000313" key="3">
    <source>
        <dbReference type="Proteomes" id="UP000031192"/>
    </source>
</evidence>
<feature type="domain" description="CBM21" evidence="1">
    <location>
        <begin position="1"/>
        <end position="66"/>
    </location>
</feature>
<organism evidence="2 3">
    <name type="scientific">Metarhizium guizhouense (strain ARSEF 977)</name>
    <dbReference type="NCBI Taxonomy" id="1276136"/>
    <lineage>
        <taxon>Eukaryota</taxon>
        <taxon>Fungi</taxon>
        <taxon>Dikarya</taxon>
        <taxon>Ascomycota</taxon>
        <taxon>Pezizomycotina</taxon>
        <taxon>Sordariomycetes</taxon>
        <taxon>Hypocreomycetidae</taxon>
        <taxon>Hypocreales</taxon>
        <taxon>Clavicipitaceae</taxon>
        <taxon>Metarhizium</taxon>
    </lineage>
</organism>
<gene>
    <name evidence="2" type="ORF">MGU_07102</name>
</gene>
<keyword evidence="3" id="KW-1185">Reference proteome</keyword>
<comment type="caution">
    <text evidence="2">The sequence shown here is derived from an EMBL/GenBank/DDBJ whole genome shotgun (WGS) entry which is preliminary data.</text>
</comment>
<dbReference type="GO" id="GO:0005979">
    <property type="term" value="P:regulation of glycogen biosynthetic process"/>
    <property type="evidence" value="ECO:0007669"/>
    <property type="project" value="TreeGrafter"/>
</dbReference>
<dbReference type="EMBL" id="AZNH01000027">
    <property type="protein sequence ID" value="KID85794.1"/>
    <property type="molecule type" value="Genomic_DNA"/>
</dbReference>
<dbReference type="AlphaFoldDB" id="A0A0B4I0N4"/>
<dbReference type="GO" id="GO:0000164">
    <property type="term" value="C:protein phosphatase type 1 complex"/>
    <property type="evidence" value="ECO:0007669"/>
    <property type="project" value="TreeGrafter"/>
</dbReference>
<dbReference type="InterPro" id="IPR038175">
    <property type="entry name" value="CBM21_dom_sf"/>
</dbReference>
<evidence type="ECO:0000259" key="1">
    <source>
        <dbReference type="PROSITE" id="PS51159"/>
    </source>
</evidence>
<accession>A0A0B4I0N4</accession>
<dbReference type="GO" id="GO:0008157">
    <property type="term" value="F:protein phosphatase 1 binding"/>
    <property type="evidence" value="ECO:0007669"/>
    <property type="project" value="TreeGrafter"/>
</dbReference>
<dbReference type="Gene3D" id="2.60.40.2440">
    <property type="entry name" value="Carbohydrate binding type-21 domain"/>
    <property type="match status" value="1"/>
</dbReference>
<dbReference type="GO" id="GO:2001069">
    <property type="term" value="F:glycogen binding"/>
    <property type="evidence" value="ECO:0007669"/>
    <property type="project" value="TreeGrafter"/>
</dbReference>
<reference evidence="2 3" key="1">
    <citation type="journal article" date="2014" name="Proc. Natl. Acad. Sci. U.S.A.">
        <title>Trajectory and genomic determinants of fungal-pathogen speciation and host adaptation.</title>
        <authorList>
            <person name="Hu X."/>
            <person name="Xiao G."/>
            <person name="Zheng P."/>
            <person name="Shang Y."/>
            <person name="Su Y."/>
            <person name="Zhang X."/>
            <person name="Liu X."/>
            <person name="Zhan S."/>
            <person name="St Leger R.J."/>
            <person name="Wang C."/>
        </authorList>
    </citation>
    <scope>NUCLEOTIDE SEQUENCE [LARGE SCALE GENOMIC DNA]</scope>
    <source>
        <strain evidence="2 3">ARSEF 977</strain>
    </source>
</reference>
<protein>
    <recommendedName>
        <fullName evidence="1">CBM21 domain-containing protein</fullName>
    </recommendedName>
</protein>
<dbReference type="InterPro" id="IPR050782">
    <property type="entry name" value="PP1_regulatory_subunit_3"/>
</dbReference>
<dbReference type="Proteomes" id="UP000031192">
    <property type="component" value="Unassembled WGS sequence"/>
</dbReference>
<proteinExistence type="predicted"/>
<name>A0A0B4I0N4_METGA</name>
<dbReference type="HOGENOM" id="CLU_1366533_0_0_1"/>
<dbReference type="PANTHER" id="PTHR12307:SF36">
    <property type="entry name" value="GLYCOGEN-BINDING SUBUNIT 76A"/>
    <property type="match status" value="1"/>
</dbReference>
<dbReference type="Pfam" id="PF03370">
    <property type="entry name" value="CBM_21"/>
    <property type="match status" value="1"/>
</dbReference>
<dbReference type="InterPro" id="IPR005036">
    <property type="entry name" value="CBM21_dom"/>
</dbReference>
<evidence type="ECO:0000313" key="2">
    <source>
        <dbReference type="EMBL" id="KID85794.1"/>
    </source>
</evidence>